<comment type="caution">
    <text evidence="1">The sequence shown here is derived from an EMBL/GenBank/DDBJ whole genome shotgun (WGS) entry which is preliminary data.</text>
</comment>
<gene>
    <name evidence="1" type="ORF">B0I36DRAFT_392813</name>
</gene>
<name>A0A9P9BJZ6_9PEZI</name>
<evidence type="ECO:0008006" key="3">
    <source>
        <dbReference type="Google" id="ProtNLM"/>
    </source>
</evidence>
<dbReference type="GeneID" id="70190992"/>
<sequence>MSEVTPEQMAVYTEALLKHTKVLDQPVTEIVIFKLKQPHSDETTRDFETRILANAATGEGVRRMSWGYSLDDSSTMIWQIDWARIQDHWTFWQTPAFLPVIRGISDLFEAGRPLVRHYHFKPAGMLHEEVQLISVWDQGAPGQAEADVLAGLGHSPDGSGDSKSAKGAYAVDMQGQTWYCAAFGFATEEEARASSVTRRGESHLVKLKVFDGAVSA</sequence>
<keyword evidence="2" id="KW-1185">Reference proteome</keyword>
<evidence type="ECO:0000313" key="2">
    <source>
        <dbReference type="Proteomes" id="UP000756346"/>
    </source>
</evidence>
<proteinExistence type="predicted"/>
<dbReference type="RefSeq" id="XP_046006915.1">
    <property type="nucleotide sequence ID" value="XM_046161446.1"/>
</dbReference>
<dbReference type="Gene3D" id="3.30.70.100">
    <property type="match status" value="1"/>
</dbReference>
<dbReference type="OrthoDB" id="3830579at2759"/>
<dbReference type="SUPFAM" id="SSF54909">
    <property type="entry name" value="Dimeric alpha+beta barrel"/>
    <property type="match status" value="1"/>
</dbReference>
<protein>
    <recommendedName>
        <fullName evidence="3">ABM domain-containing protein</fullName>
    </recommendedName>
</protein>
<dbReference type="Proteomes" id="UP000756346">
    <property type="component" value="Unassembled WGS sequence"/>
</dbReference>
<organism evidence="1 2">
    <name type="scientific">Microdochium trichocladiopsis</name>
    <dbReference type="NCBI Taxonomy" id="1682393"/>
    <lineage>
        <taxon>Eukaryota</taxon>
        <taxon>Fungi</taxon>
        <taxon>Dikarya</taxon>
        <taxon>Ascomycota</taxon>
        <taxon>Pezizomycotina</taxon>
        <taxon>Sordariomycetes</taxon>
        <taxon>Xylariomycetidae</taxon>
        <taxon>Xylariales</taxon>
        <taxon>Microdochiaceae</taxon>
        <taxon>Microdochium</taxon>
    </lineage>
</organism>
<accession>A0A9P9BJZ6</accession>
<dbReference type="EMBL" id="JAGTJQ010000010">
    <property type="protein sequence ID" value="KAH7020714.1"/>
    <property type="molecule type" value="Genomic_DNA"/>
</dbReference>
<reference evidence="1" key="1">
    <citation type="journal article" date="2021" name="Nat. Commun.">
        <title>Genetic determinants of endophytism in the Arabidopsis root mycobiome.</title>
        <authorList>
            <person name="Mesny F."/>
            <person name="Miyauchi S."/>
            <person name="Thiergart T."/>
            <person name="Pickel B."/>
            <person name="Atanasova L."/>
            <person name="Karlsson M."/>
            <person name="Huettel B."/>
            <person name="Barry K.W."/>
            <person name="Haridas S."/>
            <person name="Chen C."/>
            <person name="Bauer D."/>
            <person name="Andreopoulos W."/>
            <person name="Pangilinan J."/>
            <person name="LaButti K."/>
            <person name="Riley R."/>
            <person name="Lipzen A."/>
            <person name="Clum A."/>
            <person name="Drula E."/>
            <person name="Henrissat B."/>
            <person name="Kohler A."/>
            <person name="Grigoriev I.V."/>
            <person name="Martin F.M."/>
            <person name="Hacquard S."/>
        </authorList>
    </citation>
    <scope>NUCLEOTIDE SEQUENCE</scope>
    <source>
        <strain evidence="1">MPI-CAGE-CH-0230</strain>
    </source>
</reference>
<evidence type="ECO:0000313" key="1">
    <source>
        <dbReference type="EMBL" id="KAH7020714.1"/>
    </source>
</evidence>
<dbReference type="InterPro" id="IPR011008">
    <property type="entry name" value="Dimeric_a/b-barrel"/>
</dbReference>
<dbReference type="AlphaFoldDB" id="A0A9P9BJZ6"/>